<keyword evidence="6 8" id="KW-0472">Membrane</keyword>
<evidence type="ECO:0000256" key="3">
    <source>
        <dbReference type="ARBA" id="ARBA00022475"/>
    </source>
</evidence>
<evidence type="ECO:0000313" key="11">
    <source>
        <dbReference type="Proteomes" id="UP000195981"/>
    </source>
</evidence>
<dbReference type="AlphaFoldDB" id="A0A1X6WZ15"/>
<dbReference type="EMBL" id="FWFG01000057">
    <property type="protein sequence ID" value="SLM91294.1"/>
    <property type="molecule type" value="Genomic_DNA"/>
</dbReference>
<gene>
    <name evidence="10" type="ORF">FM110_06345</name>
</gene>
<evidence type="ECO:0000313" key="10">
    <source>
        <dbReference type="EMBL" id="SLM91294.1"/>
    </source>
</evidence>
<dbReference type="InterPro" id="IPR032816">
    <property type="entry name" value="VTT_dom"/>
</dbReference>
<dbReference type="Pfam" id="PF09335">
    <property type="entry name" value="VTT_dom"/>
    <property type="match status" value="1"/>
</dbReference>
<accession>A0A1X6WZ15</accession>
<comment type="subcellular location">
    <subcellularLocation>
        <location evidence="1">Cell membrane</location>
        <topology evidence="1">Multi-pass membrane protein</topology>
    </subcellularLocation>
</comment>
<dbReference type="RefSeq" id="WP_087103723.1">
    <property type="nucleotide sequence ID" value="NZ_FWFG01000057.1"/>
</dbReference>
<feature type="compositionally biased region" description="Basic and acidic residues" evidence="7">
    <location>
        <begin position="249"/>
        <end position="258"/>
    </location>
</feature>
<dbReference type="GO" id="GO:0005886">
    <property type="term" value="C:plasma membrane"/>
    <property type="evidence" value="ECO:0007669"/>
    <property type="project" value="UniProtKB-SubCell"/>
</dbReference>
<keyword evidence="5 8" id="KW-1133">Transmembrane helix</keyword>
<feature type="transmembrane region" description="Helical" evidence="8">
    <location>
        <begin position="144"/>
        <end position="165"/>
    </location>
</feature>
<evidence type="ECO:0000256" key="8">
    <source>
        <dbReference type="SAM" id="Phobius"/>
    </source>
</evidence>
<comment type="similarity">
    <text evidence="2">Belongs to the DedA family.</text>
</comment>
<sequence length="265" mass="28715">MQGLADWITSISDDWWVHLVVLVLSCLDGFFPTVPSESVLVSLGSLWSSSGHPNVVLLILAGWAGACAGDNLAYLIGRRVGWQRFRYFREGKGHRAVLAADRGLRRRALLFLMTARYIPFGRTAVNLVSGAVRYPHRKFLHRDLLSTGTWAVYSVGIGALAGQWFEHNHLLGVGVALVVAVVLSLVVERVVNAVHARLDRRADAREAARADARETAGAETAGSRAATIQDTVPDVARAPYPAPASGTHRAPDTDHDPEQETSPVA</sequence>
<evidence type="ECO:0000256" key="6">
    <source>
        <dbReference type="ARBA" id="ARBA00023136"/>
    </source>
</evidence>
<protein>
    <submittedName>
        <fullName evidence="10">DedA protein</fullName>
    </submittedName>
</protein>
<evidence type="ECO:0000259" key="9">
    <source>
        <dbReference type="Pfam" id="PF09335"/>
    </source>
</evidence>
<evidence type="ECO:0000256" key="1">
    <source>
        <dbReference type="ARBA" id="ARBA00004651"/>
    </source>
</evidence>
<feature type="transmembrane region" description="Helical" evidence="8">
    <location>
        <begin position="55"/>
        <end position="76"/>
    </location>
</feature>
<keyword evidence="11" id="KW-1185">Reference proteome</keyword>
<evidence type="ECO:0000256" key="5">
    <source>
        <dbReference type="ARBA" id="ARBA00022989"/>
    </source>
</evidence>
<reference evidence="10 11" key="1">
    <citation type="submission" date="2017-02" db="EMBL/GenBank/DDBJ databases">
        <authorList>
            <person name="Peterson S.W."/>
        </authorList>
    </citation>
    <scope>NUCLEOTIDE SEQUENCE [LARGE SCALE GENOMIC DNA]</scope>
    <source>
        <strain evidence="10 11">CIP104813</strain>
    </source>
</reference>
<dbReference type="OrthoDB" id="162303at2"/>
<dbReference type="PANTHER" id="PTHR42709">
    <property type="entry name" value="ALKALINE PHOSPHATASE LIKE PROTEIN"/>
    <property type="match status" value="1"/>
</dbReference>
<proteinExistence type="inferred from homology"/>
<dbReference type="PANTHER" id="PTHR42709:SF6">
    <property type="entry name" value="UNDECAPRENYL PHOSPHATE TRANSPORTER A"/>
    <property type="match status" value="1"/>
</dbReference>
<dbReference type="Proteomes" id="UP000195981">
    <property type="component" value="Unassembled WGS sequence"/>
</dbReference>
<organism evidence="10 11">
    <name type="scientific">Brachybacterium nesterenkovii</name>
    <dbReference type="NCBI Taxonomy" id="47847"/>
    <lineage>
        <taxon>Bacteria</taxon>
        <taxon>Bacillati</taxon>
        <taxon>Actinomycetota</taxon>
        <taxon>Actinomycetes</taxon>
        <taxon>Micrococcales</taxon>
        <taxon>Dermabacteraceae</taxon>
        <taxon>Brachybacterium</taxon>
    </lineage>
</organism>
<keyword evidence="3" id="KW-1003">Cell membrane</keyword>
<evidence type="ECO:0000256" key="2">
    <source>
        <dbReference type="ARBA" id="ARBA00010792"/>
    </source>
</evidence>
<evidence type="ECO:0000256" key="4">
    <source>
        <dbReference type="ARBA" id="ARBA00022692"/>
    </source>
</evidence>
<feature type="transmembrane region" description="Helical" evidence="8">
    <location>
        <begin position="171"/>
        <end position="191"/>
    </location>
</feature>
<evidence type="ECO:0000256" key="7">
    <source>
        <dbReference type="SAM" id="MobiDB-lite"/>
    </source>
</evidence>
<keyword evidence="4 8" id="KW-0812">Transmembrane</keyword>
<name>A0A1X6WZ15_9MICO</name>
<dbReference type="InterPro" id="IPR051311">
    <property type="entry name" value="DedA_domain"/>
</dbReference>
<feature type="region of interest" description="Disordered" evidence="7">
    <location>
        <begin position="209"/>
        <end position="265"/>
    </location>
</feature>
<feature type="domain" description="VTT" evidence="9">
    <location>
        <begin position="34"/>
        <end position="159"/>
    </location>
</feature>